<dbReference type="KEGG" id="rarg:115757023"/>
<keyword evidence="7" id="KW-1185">Reference proteome</keyword>
<evidence type="ECO:0000256" key="2">
    <source>
        <dbReference type="ARBA" id="ARBA00005852"/>
    </source>
</evidence>
<evidence type="ECO:0000256" key="4">
    <source>
        <dbReference type="ARBA" id="ARBA00022989"/>
    </source>
</evidence>
<dbReference type="Proteomes" id="UP000827889">
    <property type="component" value="Chromosome 3"/>
</dbReference>
<dbReference type="AlphaFoldDB" id="A0A8B8R2Z2"/>
<evidence type="ECO:0000313" key="7">
    <source>
        <dbReference type="Proteomes" id="UP000827889"/>
    </source>
</evidence>
<dbReference type="InterPro" id="IPR008892">
    <property type="entry name" value="COR413"/>
</dbReference>
<feature type="transmembrane region" description="Helical" evidence="6">
    <location>
        <begin position="211"/>
        <end position="229"/>
    </location>
</feature>
<reference evidence="8" key="1">
    <citation type="submission" date="2025-08" db="UniProtKB">
        <authorList>
            <consortium name="RefSeq"/>
        </authorList>
    </citation>
    <scope>IDENTIFICATION</scope>
    <source>
        <tissue evidence="8">Leaf</tissue>
    </source>
</reference>
<proteinExistence type="inferred from homology"/>
<evidence type="ECO:0000256" key="1">
    <source>
        <dbReference type="ARBA" id="ARBA00004141"/>
    </source>
</evidence>
<evidence type="ECO:0000313" key="8">
    <source>
        <dbReference type="RefSeq" id="XP_030552958.2"/>
    </source>
</evidence>
<keyword evidence="4 6" id="KW-1133">Transmembrane helix</keyword>
<accession>A0A8B8R2Z2</accession>
<organism evidence="7 8">
    <name type="scientific">Rhodamnia argentea</name>
    <dbReference type="NCBI Taxonomy" id="178133"/>
    <lineage>
        <taxon>Eukaryota</taxon>
        <taxon>Viridiplantae</taxon>
        <taxon>Streptophyta</taxon>
        <taxon>Embryophyta</taxon>
        <taxon>Tracheophyta</taxon>
        <taxon>Spermatophyta</taxon>
        <taxon>Magnoliopsida</taxon>
        <taxon>eudicotyledons</taxon>
        <taxon>Gunneridae</taxon>
        <taxon>Pentapetalae</taxon>
        <taxon>rosids</taxon>
        <taxon>malvids</taxon>
        <taxon>Myrtales</taxon>
        <taxon>Myrtaceae</taxon>
        <taxon>Myrtoideae</taxon>
        <taxon>Myrteae</taxon>
        <taxon>Australasian group</taxon>
        <taxon>Rhodamnia</taxon>
    </lineage>
</organism>
<evidence type="ECO:0000256" key="6">
    <source>
        <dbReference type="SAM" id="Phobius"/>
    </source>
</evidence>
<feature type="transmembrane region" description="Helical" evidence="6">
    <location>
        <begin position="183"/>
        <end position="199"/>
    </location>
</feature>
<feature type="transmembrane region" description="Helical" evidence="6">
    <location>
        <begin position="158"/>
        <end position="176"/>
    </location>
</feature>
<sequence length="230" mass="25026">MATTFSLSSPNALPLFHHIDKEPPLLSPRPPLGVVGSRFSPSLPPRASSFAYNPLRYSVEGQRMALTKRKTKRSGGVGAVCFAAPLTVRNLQWISTISSAVLMLAKGTPVQKSFLVPLFALQAPSSVISWVKGEYGMWAAFLALLVRLFYYIPGELELPFMALLLAIVAPQQVMNLRETQEGAIIAVLIAAYLGFQHFSRTGFQKSFEQGSIVATIAIVCITVASLLFLI</sequence>
<protein>
    <submittedName>
        <fullName evidence="8">Cold-regulated 413 inner membrane protein 1, chloroplastic-like</fullName>
    </submittedName>
</protein>
<dbReference type="GO" id="GO:0016020">
    <property type="term" value="C:membrane"/>
    <property type="evidence" value="ECO:0007669"/>
    <property type="project" value="UniProtKB-SubCell"/>
</dbReference>
<name>A0A8B8R2Z2_9MYRT</name>
<dbReference type="RefSeq" id="XP_030552958.2">
    <property type="nucleotide sequence ID" value="XM_030697098.2"/>
</dbReference>
<dbReference type="GeneID" id="115757023"/>
<evidence type="ECO:0000256" key="5">
    <source>
        <dbReference type="ARBA" id="ARBA00023136"/>
    </source>
</evidence>
<keyword evidence="5 6" id="KW-0472">Membrane</keyword>
<evidence type="ECO:0000256" key="3">
    <source>
        <dbReference type="ARBA" id="ARBA00022692"/>
    </source>
</evidence>
<keyword evidence="3 6" id="KW-0812">Transmembrane</keyword>
<comment type="subcellular location">
    <subcellularLocation>
        <location evidence="1">Membrane</location>
        <topology evidence="1">Multi-pass membrane protein</topology>
    </subcellularLocation>
</comment>
<gene>
    <name evidence="8" type="primary">LOC115757023</name>
</gene>
<comment type="similarity">
    <text evidence="2">Belongs to the Cold-regulated 413 protein family.</text>
</comment>
<dbReference type="PANTHER" id="PTHR33596:SF17">
    <property type="entry name" value="COLD-REGULATED 413 INNER MEMBRANE PROTEIN 1, CHLOROPLASTIC-RELATED"/>
    <property type="match status" value="1"/>
</dbReference>
<dbReference type="Pfam" id="PF05562">
    <property type="entry name" value="WCOR413"/>
    <property type="match status" value="1"/>
</dbReference>
<dbReference type="PANTHER" id="PTHR33596">
    <property type="entry name" value="COLD-REGULATED 413 PLASMA MEMBRANE PROTEIN 2"/>
    <property type="match status" value="1"/>
</dbReference>